<sequence>MMIYYTTHPANTFLSGPTEESRKKKLEEESQKLITELTATTFPYATNLTSQLEHIDYENTNDIIVANILIPVSLRPLQRYIINDILPPADFKIILTKSPAAFDQAKLDVGTAQHNVQVLGRVEKDKTVSIPNLFPYKAAKSKMHQAILTSMPSQIFKYEPISVRMRTRISFCKLCRSSEHRAVDCPEAKECLRCFRKRRHHFQCRTNLKFVDDPRKIERDADNASKSKKHQMTILQNVAKTKNAFNERNEEALKQHSQELEKVRTPIVTPASPDDFTLVSPSKKRHCGSPSPAHHQPTTPIQKLTNHTFNQFTLLPDEEGSTTSTPSPKPRQQEAKQPEDEDQDMAAQTPPDTTSSAKTAPTKRLYTCKKR</sequence>
<keyword evidence="3" id="KW-1185">Reference proteome</keyword>
<protein>
    <submittedName>
        <fullName evidence="2">Unnamed protein product</fullName>
    </submittedName>
</protein>
<feature type="region of interest" description="Disordered" evidence="1">
    <location>
        <begin position="316"/>
        <end position="371"/>
    </location>
</feature>
<accession>A0A9W6YQK5</accession>
<dbReference type="EMBL" id="BSXU01001137">
    <property type="protein sequence ID" value="GMG24232.1"/>
    <property type="molecule type" value="Genomic_DNA"/>
</dbReference>
<evidence type="ECO:0000313" key="2">
    <source>
        <dbReference type="EMBL" id="GMG24232.1"/>
    </source>
</evidence>
<evidence type="ECO:0000313" key="3">
    <source>
        <dbReference type="Proteomes" id="UP001165063"/>
    </source>
</evidence>
<feature type="compositionally biased region" description="Polar residues" evidence="1">
    <location>
        <begin position="350"/>
        <end position="359"/>
    </location>
</feature>
<comment type="caution">
    <text evidence="2">The sequence shown here is derived from an EMBL/GenBank/DDBJ whole genome shotgun (WGS) entry which is preliminary data.</text>
</comment>
<reference evidence="2" key="1">
    <citation type="submission" date="2023-04" db="EMBL/GenBank/DDBJ databases">
        <title>Ambrosiozyma monospora NBRC 1965.</title>
        <authorList>
            <person name="Ichikawa N."/>
            <person name="Sato H."/>
            <person name="Tonouchi N."/>
        </authorList>
    </citation>
    <scope>NUCLEOTIDE SEQUENCE</scope>
    <source>
        <strain evidence="2">NBRC 1965</strain>
    </source>
</reference>
<name>A0A9W6YQK5_AMBMO</name>
<evidence type="ECO:0000256" key="1">
    <source>
        <dbReference type="SAM" id="MobiDB-lite"/>
    </source>
</evidence>
<dbReference type="AlphaFoldDB" id="A0A9W6YQK5"/>
<organism evidence="2 3">
    <name type="scientific">Ambrosiozyma monospora</name>
    <name type="common">Yeast</name>
    <name type="synonym">Endomycopsis monosporus</name>
    <dbReference type="NCBI Taxonomy" id="43982"/>
    <lineage>
        <taxon>Eukaryota</taxon>
        <taxon>Fungi</taxon>
        <taxon>Dikarya</taxon>
        <taxon>Ascomycota</taxon>
        <taxon>Saccharomycotina</taxon>
        <taxon>Pichiomycetes</taxon>
        <taxon>Pichiales</taxon>
        <taxon>Pichiaceae</taxon>
        <taxon>Ambrosiozyma</taxon>
    </lineage>
</organism>
<proteinExistence type="predicted"/>
<dbReference type="Proteomes" id="UP001165063">
    <property type="component" value="Unassembled WGS sequence"/>
</dbReference>
<gene>
    <name evidence="2" type="ORF">Amon01_000291000</name>
</gene>
<feature type="region of interest" description="Disordered" evidence="1">
    <location>
        <begin position="257"/>
        <end position="301"/>
    </location>
</feature>